<proteinExistence type="predicted"/>
<comment type="caution">
    <text evidence="2">The sequence shown here is derived from an EMBL/GenBank/DDBJ whole genome shotgun (WGS) entry which is preliminary data.</text>
</comment>
<dbReference type="EMBL" id="JARKNE010000007">
    <property type="protein sequence ID" value="KAK5820585.1"/>
    <property type="molecule type" value="Genomic_DNA"/>
</dbReference>
<reference evidence="2 3" key="1">
    <citation type="submission" date="2023-03" db="EMBL/GenBank/DDBJ databases">
        <title>WGS of Gossypium arboreum.</title>
        <authorList>
            <person name="Yu D."/>
        </authorList>
    </citation>
    <scope>NUCLEOTIDE SEQUENCE [LARGE SCALE GENOMIC DNA]</scope>
    <source>
        <tissue evidence="2">Leaf</tissue>
    </source>
</reference>
<dbReference type="Proteomes" id="UP001358586">
    <property type="component" value="Chromosome 7"/>
</dbReference>
<evidence type="ECO:0000313" key="2">
    <source>
        <dbReference type="EMBL" id="KAK5820585.1"/>
    </source>
</evidence>
<organism evidence="2 3">
    <name type="scientific">Gossypium arboreum</name>
    <name type="common">Tree cotton</name>
    <name type="synonym">Gossypium nanking</name>
    <dbReference type="NCBI Taxonomy" id="29729"/>
    <lineage>
        <taxon>Eukaryota</taxon>
        <taxon>Viridiplantae</taxon>
        <taxon>Streptophyta</taxon>
        <taxon>Embryophyta</taxon>
        <taxon>Tracheophyta</taxon>
        <taxon>Spermatophyta</taxon>
        <taxon>Magnoliopsida</taxon>
        <taxon>eudicotyledons</taxon>
        <taxon>Gunneridae</taxon>
        <taxon>Pentapetalae</taxon>
        <taxon>rosids</taxon>
        <taxon>malvids</taxon>
        <taxon>Malvales</taxon>
        <taxon>Malvaceae</taxon>
        <taxon>Malvoideae</taxon>
        <taxon>Gossypium</taxon>
    </lineage>
</organism>
<evidence type="ECO:0000313" key="3">
    <source>
        <dbReference type="Proteomes" id="UP001358586"/>
    </source>
</evidence>
<dbReference type="InterPro" id="IPR045043">
    <property type="entry name" value="Lea14-like"/>
</dbReference>
<feature type="region of interest" description="Disordered" evidence="1">
    <location>
        <begin position="22"/>
        <end position="49"/>
    </location>
</feature>
<gene>
    <name evidence="2" type="ORF">PVK06_025632</name>
</gene>
<protein>
    <submittedName>
        <fullName evidence="2">Uncharacterized protein</fullName>
    </submittedName>
</protein>
<dbReference type="PANTHER" id="PTHR31459:SF2">
    <property type="entry name" value="OS03G0843300 PROTEIN"/>
    <property type="match status" value="1"/>
</dbReference>
<sequence>MKGHINVDTPFGALKLPISKEGGTTRLKKNREDGCDDDDDERLLGAKSK</sequence>
<dbReference type="PANTHER" id="PTHR31459">
    <property type="match status" value="1"/>
</dbReference>
<accession>A0ABR0PHD1</accession>
<keyword evidence="3" id="KW-1185">Reference proteome</keyword>
<evidence type="ECO:0000256" key="1">
    <source>
        <dbReference type="SAM" id="MobiDB-lite"/>
    </source>
</evidence>
<name>A0ABR0PHD1_GOSAR</name>